<gene>
    <name evidence="1" type="ORF">MM415B04483_0002</name>
</gene>
<proteinExistence type="predicted"/>
<name>A0A6M3LI69_9ZZZZ</name>
<accession>A0A6M3LI69</accession>
<evidence type="ECO:0000313" key="1">
    <source>
        <dbReference type="EMBL" id="QJA92758.1"/>
    </source>
</evidence>
<dbReference type="AlphaFoldDB" id="A0A6M3LI69"/>
<sequence>MPNHTTMTLEQMRAAKPADVVAQMTAYFAKMTLAELIRFSFDASAISATTLTPGPNGPVLYETVTRDIATGAVIETLRLEQDYYPTGEVKDVVIKKLSPLGAELSKVTLRHYTTGKQPEVVPSAVEEELGEVVRPR</sequence>
<reference evidence="1" key="1">
    <citation type="submission" date="2020-03" db="EMBL/GenBank/DDBJ databases">
        <title>The deep terrestrial virosphere.</title>
        <authorList>
            <person name="Holmfeldt K."/>
            <person name="Nilsson E."/>
            <person name="Simone D."/>
            <person name="Lopez-Fernandez M."/>
            <person name="Wu X."/>
            <person name="de Brujin I."/>
            <person name="Lundin D."/>
            <person name="Andersson A."/>
            <person name="Bertilsson S."/>
            <person name="Dopson M."/>
        </authorList>
    </citation>
    <scope>NUCLEOTIDE SEQUENCE</scope>
    <source>
        <strain evidence="1">MM415B04483</strain>
    </source>
</reference>
<dbReference type="EMBL" id="MT143094">
    <property type="protein sequence ID" value="QJA92758.1"/>
    <property type="molecule type" value="Genomic_DNA"/>
</dbReference>
<protein>
    <submittedName>
        <fullName evidence="1">Uncharacterized protein</fullName>
    </submittedName>
</protein>
<organism evidence="1">
    <name type="scientific">viral metagenome</name>
    <dbReference type="NCBI Taxonomy" id="1070528"/>
    <lineage>
        <taxon>unclassified sequences</taxon>
        <taxon>metagenomes</taxon>
        <taxon>organismal metagenomes</taxon>
    </lineage>
</organism>